<protein>
    <submittedName>
        <fullName evidence="1">Uncharacterized protein</fullName>
    </submittedName>
</protein>
<proteinExistence type="predicted"/>
<dbReference type="RefSeq" id="WP_379929377.1">
    <property type="nucleotide sequence ID" value="NZ_JBHUMM010000017.1"/>
</dbReference>
<dbReference type="EMBL" id="JBHUMM010000017">
    <property type="protein sequence ID" value="MFD2671902.1"/>
    <property type="molecule type" value="Genomic_DNA"/>
</dbReference>
<dbReference type="Proteomes" id="UP001597497">
    <property type="component" value="Unassembled WGS sequence"/>
</dbReference>
<accession>A0ABW5RAA4</accession>
<reference evidence="2" key="1">
    <citation type="journal article" date="2019" name="Int. J. Syst. Evol. Microbiol.">
        <title>The Global Catalogue of Microorganisms (GCM) 10K type strain sequencing project: providing services to taxonomists for standard genome sequencing and annotation.</title>
        <authorList>
            <consortium name="The Broad Institute Genomics Platform"/>
            <consortium name="The Broad Institute Genome Sequencing Center for Infectious Disease"/>
            <person name="Wu L."/>
            <person name="Ma J."/>
        </authorList>
    </citation>
    <scope>NUCLEOTIDE SEQUENCE [LARGE SCALE GENOMIC DNA]</scope>
    <source>
        <strain evidence="2">KCTC 33676</strain>
    </source>
</reference>
<evidence type="ECO:0000313" key="1">
    <source>
        <dbReference type="EMBL" id="MFD2671902.1"/>
    </source>
</evidence>
<keyword evidence="2" id="KW-1185">Reference proteome</keyword>
<comment type="caution">
    <text evidence="1">The sequence shown here is derived from an EMBL/GenBank/DDBJ whole genome shotgun (WGS) entry which is preliminary data.</text>
</comment>
<name>A0ABW5RAA4_9BACL</name>
<organism evidence="1 2">
    <name type="scientific">Marinicrinis sediminis</name>
    <dbReference type="NCBI Taxonomy" id="1652465"/>
    <lineage>
        <taxon>Bacteria</taxon>
        <taxon>Bacillati</taxon>
        <taxon>Bacillota</taxon>
        <taxon>Bacilli</taxon>
        <taxon>Bacillales</taxon>
        <taxon>Paenibacillaceae</taxon>
    </lineage>
</organism>
<gene>
    <name evidence="1" type="ORF">ACFSUC_09805</name>
</gene>
<evidence type="ECO:0000313" key="2">
    <source>
        <dbReference type="Proteomes" id="UP001597497"/>
    </source>
</evidence>
<sequence>MIRHRNMESRGLYKGLVSRMVEEVGGIKLISKNEESLVLGFEKTHYGYAKTVHPKEITYAWVYEEFAYYKGKQCIFYIEKNRCILTSFDISERELLIKEGFKEMDRSVFEIEVKLSEVDRFAWEIRHKIGFEMPPGPREGILDIYEEEL</sequence>